<evidence type="ECO:0000313" key="3">
    <source>
        <dbReference type="Proteomes" id="UP001230268"/>
    </source>
</evidence>
<keyword evidence="3" id="KW-1185">Reference proteome</keyword>
<proteinExistence type="predicted"/>
<accession>A0AAD8LL52</accession>
<organism evidence="2 3">
    <name type="scientific">Babesia gibsoni</name>
    <dbReference type="NCBI Taxonomy" id="33632"/>
    <lineage>
        <taxon>Eukaryota</taxon>
        <taxon>Sar</taxon>
        <taxon>Alveolata</taxon>
        <taxon>Apicomplexa</taxon>
        <taxon>Aconoidasida</taxon>
        <taxon>Piroplasmida</taxon>
        <taxon>Babesiidae</taxon>
        <taxon>Babesia</taxon>
    </lineage>
</organism>
<evidence type="ECO:0000256" key="1">
    <source>
        <dbReference type="SAM" id="Coils"/>
    </source>
</evidence>
<dbReference type="AlphaFoldDB" id="A0AAD8LL52"/>
<feature type="coiled-coil region" evidence="1">
    <location>
        <begin position="157"/>
        <end position="184"/>
    </location>
</feature>
<keyword evidence="1" id="KW-0175">Coiled coil</keyword>
<evidence type="ECO:0000313" key="2">
    <source>
        <dbReference type="EMBL" id="KAK1443548.1"/>
    </source>
</evidence>
<name>A0AAD8LL52_BABGI</name>
<reference evidence="2" key="1">
    <citation type="submission" date="2023-08" db="EMBL/GenBank/DDBJ databases">
        <title>Draft sequence of the Babesia gibsoni genome.</title>
        <authorList>
            <person name="Yamagishi J.Y."/>
            <person name="Xuan X.X."/>
        </authorList>
    </citation>
    <scope>NUCLEOTIDE SEQUENCE</scope>
    <source>
        <strain evidence="2">Azabu</strain>
    </source>
</reference>
<protein>
    <submittedName>
        <fullName evidence="2">Uncharacterized protein</fullName>
    </submittedName>
</protein>
<gene>
    <name evidence="2" type="ORF">BgAZ_204240</name>
</gene>
<dbReference type="Proteomes" id="UP001230268">
    <property type="component" value="Unassembled WGS sequence"/>
</dbReference>
<sequence length="375" mass="44514">MLHVTHFLMNMKRLNYAARFLRPPGFFKRAEMREKPRRKTGPFENPVRRFVRLKEKERIFSQAPLERRIPVAKPVTTELMKRIEGVPKVSSEVLERRLAFLLSDKAVEQQKYAKLRPGMTPYLAELYMWERQMREIRRIYRAQYLQKLESVTEGERIRQYREFLDKANENRNNAEIRRRAIHARVKRRAVMRDTLRIERRVTQAIQLERLSKRKIRNIYYLHKLQRGFDKGDSLSGPITGKGSDISVVHLAKSLGHPVEEDGNSKRLIKTGKHFFRDVLKESFELMPEDAERFQIDPEPSMTPSERASVAYKFFSDDEKLRLLESKIKMLNEMIDKDSEMHGKSKDNLYIQIRDHLDAARLAYLEKNHTNMIKST</sequence>
<comment type="caution">
    <text evidence="2">The sequence shown here is derived from an EMBL/GenBank/DDBJ whole genome shotgun (WGS) entry which is preliminary data.</text>
</comment>
<dbReference type="EMBL" id="JAVEPI010000002">
    <property type="protein sequence ID" value="KAK1443548.1"/>
    <property type="molecule type" value="Genomic_DNA"/>
</dbReference>